<keyword evidence="3" id="KW-1185">Reference proteome</keyword>
<proteinExistence type="predicted"/>
<dbReference type="RefSeq" id="WP_175505136.1">
    <property type="nucleotide sequence ID" value="NZ_CAURQT010000005.1"/>
</dbReference>
<dbReference type="InterPro" id="IPR045584">
    <property type="entry name" value="Pilin-like"/>
</dbReference>
<dbReference type="KEGG" id="aant:HUK68_16270"/>
<gene>
    <name evidence="2" type="ORF">HUK68_16270</name>
</gene>
<evidence type="ECO:0000313" key="2">
    <source>
        <dbReference type="EMBL" id="QKV54336.1"/>
    </source>
</evidence>
<dbReference type="Proteomes" id="UP000509579">
    <property type="component" value="Chromosome"/>
</dbReference>
<keyword evidence="1" id="KW-0472">Membrane</keyword>
<dbReference type="PROSITE" id="PS00409">
    <property type="entry name" value="PROKAR_NTER_METHYL"/>
    <property type="match status" value="1"/>
</dbReference>
<organism evidence="2 3">
    <name type="scientific">Comamonas antarctica</name>
    <dbReference type="NCBI Taxonomy" id="2743470"/>
    <lineage>
        <taxon>Bacteria</taxon>
        <taxon>Pseudomonadati</taxon>
        <taxon>Pseudomonadota</taxon>
        <taxon>Betaproteobacteria</taxon>
        <taxon>Burkholderiales</taxon>
        <taxon>Comamonadaceae</taxon>
        <taxon>Comamonas</taxon>
    </lineage>
</organism>
<dbReference type="NCBIfam" id="TIGR02532">
    <property type="entry name" value="IV_pilin_GFxxxE"/>
    <property type="match status" value="1"/>
</dbReference>
<dbReference type="EMBL" id="CP054840">
    <property type="protein sequence ID" value="QKV54336.1"/>
    <property type="molecule type" value="Genomic_DNA"/>
</dbReference>
<evidence type="ECO:0000256" key="1">
    <source>
        <dbReference type="SAM" id="Phobius"/>
    </source>
</evidence>
<feature type="transmembrane region" description="Helical" evidence="1">
    <location>
        <begin position="12"/>
        <end position="30"/>
    </location>
</feature>
<keyword evidence="1" id="KW-0812">Transmembrane</keyword>
<accession>A0A6N1X942</accession>
<keyword evidence="1" id="KW-1133">Transmembrane helix</keyword>
<dbReference type="InterPro" id="IPR012902">
    <property type="entry name" value="N_methyl_site"/>
</dbReference>
<protein>
    <submittedName>
        <fullName evidence="2">Prepilin-type N-terminal cleavage/methylation domain-containing protein</fullName>
    </submittedName>
</protein>
<dbReference type="Pfam" id="PF07963">
    <property type="entry name" value="N_methyl"/>
    <property type="match status" value="1"/>
</dbReference>
<dbReference type="AlphaFoldDB" id="A0A6N1X942"/>
<sequence>MTRARGFSLLELLVVISIMALATAGVALSLRDTGQSRLEREGQRLAALLEAGRAQARASGTLVRWQVQGNGFRFVGLPPGSTLPTQWLDAGTRVADGTVLVLGPDPLLPPQRTLLTHVDTPELRLAIGTDGLRPFGPEGSQ</sequence>
<name>A0A6N1X942_9BURK</name>
<evidence type="ECO:0000313" key="3">
    <source>
        <dbReference type="Proteomes" id="UP000509579"/>
    </source>
</evidence>
<reference evidence="2 3" key="1">
    <citation type="submission" date="2020-06" db="EMBL/GenBank/DDBJ databases">
        <title>Acidovorax antarctica sp. nov., isolated from Corinth ice sheet soil, Antarctic Fields Peninsula.</title>
        <authorList>
            <person name="Xu Q."/>
            <person name="Peng F."/>
        </authorList>
    </citation>
    <scope>NUCLEOTIDE SEQUENCE [LARGE SCALE GENOMIC DNA]</scope>
    <source>
        <strain evidence="2 3">16-35-5</strain>
    </source>
</reference>
<dbReference type="SUPFAM" id="SSF54523">
    <property type="entry name" value="Pili subunits"/>
    <property type="match status" value="1"/>
</dbReference>